<accession>A0ABY6R881</accession>
<gene>
    <name evidence="5" type="ORF">LDH80_39060</name>
</gene>
<dbReference type="Gene3D" id="3.40.50.880">
    <property type="match status" value="1"/>
</dbReference>
<dbReference type="RefSeq" id="WP_267260346.1">
    <property type="nucleotide sequence ID" value="NZ_CP084204.1"/>
</dbReference>
<keyword evidence="6" id="KW-1185">Reference proteome</keyword>
<dbReference type="PANTHER" id="PTHR20842:SF0">
    <property type="entry name" value="ALPHA-ASPARTYL DIPEPTIDASE"/>
    <property type="match status" value="1"/>
</dbReference>
<evidence type="ECO:0000313" key="6">
    <source>
        <dbReference type="Proteomes" id="UP001164506"/>
    </source>
</evidence>
<dbReference type="InterPro" id="IPR005320">
    <property type="entry name" value="Peptidase_S51"/>
</dbReference>
<evidence type="ECO:0000256" key="3">
    <source>
        <dbReference type="ARBA" id="ARBA00022801"/>
    </source>
</evidence>
<keyword evidence="2" id="KW-0645">Protease</keyword>
<comment type="similarity">
    <text evidence="1">Belongs to the peptidase S51 family.</text>
</comment>
<organism evidence="5 6">
    <name type="scientific">Streptomyces tanashiensis</name>
    <dbReference type="NCBI Taxonomy" id="67367"/>
    <lineage>
        <taxon>Bacteria</taxon>
        <taxon>Bacillati</taxon>
        <taxon>Actinomycetota</taxon>
        <taxon>Actinomycetes</taxon>
        <taxon>Kitasatosporales</taxon>
        <taxon>Streptomycetaceae</taxon>
        <taxon>Streptomyces</taxon>
    </lineage>
</organism>
<dbReference type="EMBL" id="CP084204">
    <property type="protein sequence ID" value="UZX26285.1"/>
    <property type="molecule type" value="Genomic_DNA"/>
</dbReference>
<dbReference type="InterPro" id="IPR029062">
    <property type="entry name" value="Class_I_gatase-like"/>
</dbReference>
<name>A0ABY6R881_9ACTN</name>
<evidence type="ECO:0000313" key="5">
    <source>
        <dbReference type="EMBL" id="UZX26285.1"/>
    </source>
</evidence>
<dbReference type="SUPFAM" id="SSF52317">
    <property type="entry name" value="Class I glutamine amidotransferase-like"/>
    <property type="match status" value="1"/>
</dbReference>
<evidence type="ECO:0000256" key="1">
    <source>
        <dbReference type="ARBA" id="ARBA00006534"/>
    </source>
</evidence>
<evidence type="ECO:0000256" key="2">
    <source>
        <dbReference type="ARBA" id="ARBA00022670"/>
    </source>
</evidence>
<protein>
    <submittedName>
        <fullName evidence="5">Peptidase E</fullName>
    </submittedName>
</protein>
<dbReference type="GeneID" id="95605565"/>
<evidence type="ECO:0000256" key="4">
    <source>
        <dbReference type="ARBA" id="ARBA00022825"/>
    </source>
</evidence>
<reference evidence="5" key="1">
    <citation type="submission" date="2021-09" db="EMBL/GenBank/DDBJ databases">
        <title>Complete genome sequence and metabolic characterization of Streptomyces tanashiensis DSM 731 the producer of antibacterial Kalafungin and diverse secondary metabolites.</title>
        <authorList>
            <person name="Abbasi M.N."/>
            <person name="Anwar M.N."/>
            <person name="Alam K."/>
            <person name="Shoaib M."/>
            <person name="Lin Z."/>
            <person name="Hayat M."/>
            <person name="Ali M.I."/>
            <person name="Malik H.M.T."/>
            <person name="Ahmed I."/>
            <person name="Li A."/>
            <person name="Hailong Wang H."/>
            <person name="Zhang Y."/>
        </authorList>
    </citation>
    <scope>NUCLEOTIDE SEQUENCE</scope>
    <source>
        <strain evidence="5">Kala</strain>
    </source>
</reference>
<keyword evidence="3" id="KW-0378">Hydrolase</keyword>
<proteinExistence type="inferred from homology"/>
<sequence>MAAVVRRVALLGGGFSTDDDGLLDDWVLAHARVSRPKVCFVATASGDAPAYQGRFLAAFQSRDCDPSVLPLFRREHDDEALRTFVLSQDVVYVGGGNTANLLAVWRAHGVDRVLREAFHLGTLLCGISAGSNCWAEASHTDSFGPLTSLPDGLGLLAGSVCPHYDSEPGRRSSYRAAVETGALPAGWALEDGVGALFTDGSLSETVTRAPRARLYRVEPDEEGGVKEQAMPCRLLQPWPVDGREEAAP</sequence>
<keyword evidence="4" id="KW-0720">Serine protease</keyword>
<dbReference type="PANTHER" id="PTHR20842">
    <property type="entry name" value="PROTEASE S51 ALPHA-ASPARTYL DIPEPTIDASE"/>
    <property type="match status" value="1"/>
</dbReference>
<dbReference type="Proteomes" id="UP001164506">
    <property type="component" value="Chromosome"/>
</dbReference>
<dbReference type="CDD" id="cd03146">
    <property type="entry name" value="GAT1_Peptidase_E"/>
    <property type="match status" value="1"/>
</dbReference>
<dbReference type="Pfam" id="PF03575">
    <property type="entry name" value="Peptidase_S51"/>
    <property type="match status" value="1"/>
</dbReference>